<dbReference type="KEGG" id="pais:PFX98_14170"/>
<evidence type="ECO:0000256" key="2">
    <source>
        <dbReference type="ARBA" id="ARBA00023125"/>
    </source>
</evidence>
<reference evidence="5" key="1">
    <citation type="submission" date="2023-01" db="EMBL/GenBank/DDBJ databases">
        <title>Whole genome sequence of Paucibacter sp. S2-9 isolated from pond sediment.</title>
        <authorList>
            <person name="Jung J.Y."/>
        </authorList>
    </citation>
    <scope>NUCLEOTIDE SEQUENCE</scope>
    <source>
        <strain evidence="5">S2-9</strain>
    </source>
</reference>
<protein>
    <submittedName>
        <fullName evidence="5">AraC family transcriptional regulator</fullName>
    </submittedName>
</protein>
<evidence type="ECO:0000313" key="5">
    <source>
        <dbReference type="EMBL" id="WIT10081.1"/>
    </source>
</evidence>
<dbReference type="AlphaFoldDB" id="A0AA95NFY6"/>
<evidence type="ECO:0000313" key="6">
    <source>
        <dbReference type="Proteomes" id="UP001177769"/>
    </source>
</evidence>
<dbReference type="InterPro" id="IPR032687">
    <property type="entry name" value="AraC-type_N"/>
</dbReference>
<keyword evidence="1" id="KW-0805">Transcription regulation</keyword>
<dbReference type="RefSeq" id="WP_285231150.1">
    <property type="nucleotide sequence ID" value="NZ_CP116346.1"/>
</dbReference>
<dbReference type="SMART" id="SM00342">
    <property type="entry name" value="HTH_ARAC"/>
    <property type="match status" value="1"/>
</dbReference>
<dbReference type="InterPro" id="IPR009057">
    <property type="entry name" value="Homeodomain-like_sf"/>
</dbReference>
<dbReference type="SUPFAM" id="SSF46689">
    <property type="entry name" value="Homeodomain-like"/>
    <property type="match status" value="1"/>
</dbReference>
<evidence type="ECO:0000256" key="3">
    <source>
        <dbReference type="ARBA" id="ARBA00023163"/>
    </source>
</evidence>
<dbReference type="GO" id="GO:0000976">
    <property type="term" value="F:transcription cis-regulatory region binding"/>
    <property type="evidence" value="ECO:0007669"/>
    <property type="project" value="TreeGrafter"/>
</dbReference>
<dbReference type="Proteomes" id="UP001177769">
    <property type="component" value="Chromosome"/>
</dbReference>
<dbReference type="PANTHER" id="PTHR47894:SF1">
    <property type="entry name" value="HTH-TYPE TRANSCRIPTIONAL REGULATOR VQSM"/>
    <property type="match status" value="1"/>
</dbReference>
<sequence length="345" mass="37783">MQHPDFPLLDERIHRPHKLQALVDILLGLGVPAEAALAGTGLQRADFQRAELRVSAQQLLSVCANALRLSPQADVALRAGLAARITQFGLYGYALLSSPTAREAVAMAMKYRALTAPLVGMEFAERGAQVAWQFSDAYRLGEGSPLYRFVLEWQLGTQLALHRDVLGTDLRPRVVCLPYPAPAHAARYAELLGCPAEFGANGRCELLFDASWLEHVPAQGNPATALVARETCERLLAEFQQARGVTSRLIALLLQAPGRFPGIEDVAAAWQISSRTLRRQLAEEGNAFQQVLDKVRCQLALDYLRQTQLSNDEIAASLGYSEAANFRAAFKRWTGLTPSAARRKG</sequence>
<dbReference type="GO" id="GO:0005829">
    <property type="term" value="C:cytosol"/>
    <property type="evidence" value="ECO:0007669"/>
    <property type="project" value="TreeGrafter"/>
</dbReference>
<dbReference type="Pfam" id="PF12833">
    <property type="entry name" value="HTH_18"/>
    <property type="match status" value="1"/>
</dbReference>
<dbReference type="GO" id="GO:0003700">
    <property type="term" value="F:DNA-binding transcription factor activity"/>
    <property type="evidence" value="ECO:0007669"/>
    <property type="project" value="InterPro"/>
</dbReference>
<evidence type="ECO:0000256" key="1">
    <source>
        <dbReference type="ARBA" id="ARBA00023015"/>
    </source>
</evidence>
<keyword evidence="3" id="KW-0804">Transcription</keyword>
<accession>A0AA95NFY6</accession>
<gene>
    <name evidence="5" type="ORF">PFX98_14170</name>
</gene>
<dbReference type="Gene3D" id="1.10.10.60">
    <property type="entry name" value="Homeodomain-like"/>
    <property type="match status" value="1"/>
</dbReference>
<dbReference type="PROSITE" id="PS01124">
    <property type="entry name" value="HTH_ARAC_FAMILY_2"/>
    <property type="match status" value="1"/>
</dbReference>
<feature type="domain" description="HTH araC/xylS-type" evidence="4">
    <location>
        <begin position="247"/>
        <end position="344"/>
    </location>
</feature>
<name>A0AA95NFY6_9BURK</name>
<proteinExistence type="predicted"/>
<dbReference type="EMBL" id="CP116346">
    <property type="protein sequence ID" value="WIT10081.1"/>
    <property type="molecule type" value="Genomic_DNA"/>
</dbReference>
<keyword evidence="6" id="KW-1185">Reference proteome</keyword>
<dbReference type="InterPro" id="IPR018060">
    <property type="entry name" value="HTH_AraC"/>
</dbReference>
<evidence type="ECO:0000259" key="4">
    <source>
        <dbReference type="PROSITE" id="PS01124"/>
    </source>
</evidence>
<dbReference type="PANTHER" id="PTHR47894">
    <property type="entry name" value="HTH-TYPE TRANSCRIPTIONAL REGULATOR GADX"/>
    <property type="match status" value="1"/>
</dbReference>
<dbReference type="Pfam" id="PF12625">
    <property type="entry name" value="Arabinose_bd"/>
    <property type="match status" value="1"/>
</dbReference>
<organism evidence="5 6">
    <name type="scientific">Paucibacter sediminis</name>
    <dbReference type="NCBI Taxonomy" id="3019553"/>
    <lineage>
        <taxon>Bacteria</taxon>
        <taxon>Pseudomonadati</taxon>
        <taxon>Pseudomonadota</taxon>
        <taxon>Betaproteobacteria</taxon>
        <taxon>Burkholderiales</taxon>
        <taxon>Sphaerotilaceae</taxon>
        <taxon>Roseateles</taxon>
    </lineage>
</organism>
<keyword evidence="2" id="KW-0238">DNA-binding</keyword>